<dbReference type="PROSITE" id="PS00289">
    <property type="entry name" value="PTX_1"/>
    <property type="match status" value="1"/>
</dbReference>
<dbReference type="PROSITE" id="PS51257">
    <property type="entry name" value="PROKAR_LIPOPROTEIN"/>
    <property type="match status" value="1"/>
</dbReference>
<feature type="domain" description="Pentraxin (PTX)" evidence="7">
    <location>
        <begin position="43"/>
        <end position="240"/>
    </location>
</feature>
<keyword evidence="9" id="KW-1185">Reference proteome</keyword>
<keyword evidence="5" id="KW-0325">Glycoprotein</keyword>
<dbReference type="InterPro" id="IPR051360">
    <property type="entry name" value="Neuronal_Pentraxin_Related"/>
</dbReference>
<keyword evidence="6" id="KW-0732">Signal</keyword>
<comment type="cofactor">
    <cofactor evidence="1">
        <name>Ca(2+)</name>
        <dbReference type="ChEBI" id="CHEBI:29108"/>
    </cofactor>
</comment>
<feature type="signal peptide" evidence="6">
    <location>
        <begin position="1"/>
        <end position="24"/>
    </location>
</feature>
<accession>A0A834MBZ5</accession>
<keyword evidence="3" id="KW-0106">Calcium</keyword>
<dbReference type="PANTHER" id="PTHR19277">
    <property type="entry name" value="PENTRAXIN"/>
    <property type="match status" value="1"/>
</dbReference>
<evidence type="ECO:0000256" key="6">
    <source>
        <dbReference type="SAM" id="SignalP"/>
    </source>
</evidence>
<feature type="chain" id="PRO_5032289109" description="Pentraxin (PTX) domain-containing protein" evidence="6">
    <location>
        <begin position="25"/>
        <end position="365"/>
    </location>
</feature>
<keyword evidence="4" id="KW-1015">Disulfide bond</keyword>
<dbReference type="InterPro" id="IPR001759">
    <property type="entry name" value="PTX_dom"/>
</dbReference>
<evidence type="ECO:0000256" key="2">
    <source>
        <dbReference type="ARBA" id="ARBA00022723"/>
    </source>
</evidence>
<evidence type="ECO:0000313" key="9">
    <source>
        <dbReference type="Proteomes" id="UP000625711"/>
    </source>
</evidence>
<dbReference type="OrthoDB" id="8871962at2759"/>
<reference evidence="8" key="1">
    <citation type="submission" date="2020-08" db="EMBL/GenBank/DDBJ databases">
        <title>Genome sequencing and assembly of the red palm weevil Rhynchophorus ferrugineus.</title>
        <authorList>
            <person name="Dias G.B."/>
            <person name="Bergman C.M."/>
            <person name="Manee M."/>
        </authorList>
    </citation>
    <scope>NUCLEOTIDE SEQUENCE</scope>
    <source>
        <strain evidence="8">AA-2017</strain>
        <tissue evidence="8">Whole larva</tissue>
    </source>
</reference>
<name>A0A834MBZ5_RHYFE</name>
<keyword evidence="2" id="KW-0479">Metal-binding</keyword>
<comment type="caution">
    <text evidence="8">The sequence shown here is derived from an EMBL/GenBank/DDBJ whole genome shotgun (WGS) entry which is preliminary data.</text>
</comment>
<evidence type="ECO:0000256" key="1">
    <source>
        <dbReference type="ARBA" id="ARBA00001913"/>
    </source>
</evidence>
<dbReference type="AlphaFoldDB" id="A0A834MBZ5"/>
<evidence type="ECO:0000259" key="7">
    <source>
        <dbReference type="SMART" id="SM00159"/>
    </source>
</evidence>
<evidence type="ECO:0000256" key="5">
    <source>
        <dbReference type="ARBA" id="ARBA00023180"/>
    </source>
</evidence>
<organism evidence="8 9">
    <name type="scientific">Rhynchophorus ferrugineus</name>
    <name type="common">Red palm weevil</name>
    <name type="synonym">Curculio ferrugineus</name>
    <dbReference type="NCBI Taxonomy" id="354439"/>
    <lineage>
        <taxon>Eukaryota</taxon>
        <taxon>Metazoa</taxon>
        <taxon>Ecdysozoa</taxon>
        <taxon>Arthropoda</taxon>
        <taxon>Hexapoda</taxon>
        <taxon>Insecta</taxon>
        <taxon>Pterygota</taxon>
        <taxon>Neoptera</taxon>
        <taxon>Endopterygota</taxon>
        <taxon>Coleoptera</taxon>
        <taxon>Polyphaga</taxon>
        <taxon>Cucujiformia</taxon>
        <taxon>Curculionidae</taxon>
        <taxon>Dryophthorinae</taxon>
        <taxon>Rhynchophorus</taxon>
    </lineage>
</organism>
<dbReference type="SUPFAM" id="SSF49899">
    <property type="entry name" value="Concanavalin A-like lectins/glucanases"/>
    <property type="match status" value="1"/>
</dbReference>
<dbReference type="Pfam" id="PF00354">
    <property type="entry name" value="Pentaxin"/>
    <property type="match status" value="1"/>
</dbReference>
<dbReference type="Proteomes" id="UP000625711">
    <property type="component" value="Unassembled WGS sequence"/>
</dbReference>
<dbReference type="InterPro" id="IPR013320">
    <property type="entry name" value="ConA-like_dom_sf"/>
</dbReference>
<dbReference type="InterPro" id="IPR030476">
    <property type="entry name" value="Pentaxin_CS"/>
</dbReference>
<dbReference type="Gene3D" id="2.60.120.200">
    <property type="match status" value="1"/>
</dbReference>
<dbReference type="GO" id="GO:0046872">
    <property type="term" value="F:metal ion binding"/>
    <property type="evidence" value="ECO:0007669"/>
    <property type="project" value="UniProtKB-KW"/>
</dbReference>
<protein>
    <recommendedName>
        <fullName evidence="7">Pentraxin (PTX) domain-containing protein</fullName>
    </recommendedName>
</protein>
<evidence type="ECO:0000256" key="3">
    <source>
        <dbReference type="ARBA" id="ARBA00022837"/>
    </source>
</evidence>
<gene>
    <name evidence="8" type="ORF">GWI33_008876</name>
</gene>
<dbReference type="EMBL" id="JAACXV010000408">
    <property type="protein sequence ID" value="KAF7278113.1"/>
    <property type="molecule type" value="Genomic_DNA"/>
</dbReference>
<dbReference type="SMART" id="SM00159">
    <property type="entry name" value="PTX"/>
    <property type="match status" value="1"/>
</dbReference>
<proteinExistence type="predicted"/>
<evidence type="ECO:0000256" key="4">
    <source>
        <dbReference type="ARBA" id="ARBA00023157"/>
    </source>
</evidence>
<dbReference type="PANTHER" id="PTHR19277:SF161">
    <property type="entry name" value="LAMININ G DOMAIN-CONTAINING PROTEIN"/>
    <property type="match status" value="1"/>
</dbReference>
<sequence length="365" mass="41608">MKIKFIRTQATFPIFLACLDVVFAVIHSNPSENLPPISDNVQLKQNIVTKASLTQKGYIQFLKYVVDVPEITDYTFCIWVKSYNFTHNHPLLSYSKHEEKRLIRVWISPHGTHLNLEILEIPVFRVPVNFKEHQWYHVCQSWSSEGARWELYLNGNLAAAGHEPQLKKVTIEDDGDLVVGQEYTDFDKGLDDGIEGDISGFNMVLAPTFSPHPQKISPPHLPPPNYLFKRNADSSKGMFQDPPFMNSHQMIAAMMAEKLEQIRKPKRQIWEESLAFLKEQQFSDPLPLEKDDGPSYKVLKERRLSQPHYLNKPLGLLLVQLSRDCGYLRGGPLSGKGVLVSWTKTNVRVFGGAIIKTAPPFCDPL</sequence>
<evidence type="ECO:0000313" key="8">
    <source>
        <dbReference type="EMBL" id="KAF7278113.1"/>
    </source>
</evidence>